<protein>
    <recommendedName>
        <fullName evidence="8">Man1/Src1-like C-terminal domain-containing protein</fullName>
    </recommendedName>
</protein>
<proteinExistence type="predicted"/>
<keyword evidence="10" id="KW-1185">Reference proteome</keyword>
<keyword evidence="5" id="KW-0539">Nucleus</keyword>
<feature type="domain" description="Man1/Src1-like C-terminal" evidence="8">
    <location>
        <begin position="240"/>
        <end position="474"/>
    </location>
</feature>
<evidence type="ECO:0000313" key="10">
    <source>
        <dbReference type="Proteomes" id="UP000242875"/>
    </source>
</evidence>
<name>A0A261Y5F4_9FUNG</name>
<evidence type="ECO:0000256" key="3">
    <source>
        <dbReference type="ARBA" id="ARBA00022989"/>
    </source>
</evidence>
<dbReference type="AlphaFoldDB" id="A0A261Y5F4"/>
<sequence>MFAILMDTQTSTVRVPMPEQERSIASHRKRRRHESERTPRKMSVQSVSGSMPIELRNSRPSMSMSLLLIMLIAYGTYLCWRTFDVNSVADPESSCVLYRAQPLEPLQTKISRVICSKAGGLGRILHYIAPTVREACRDYMDSVNERIRAWNEGDVYLSELRENDTNMSQDTGDQISALPAPLINNLTGALLNTTNGYDNLIVKQFESLIVATFHSQARRFEYTRVLKYGRAQGKAVRMIDYGVAVEKIWHEAARVHGKQLPRPEMERYFVAAIDRLISSSQADATPDYALKEDILRRQQYLTSSKGDITPATPNPRSLLRNALSTIEAPELSVPPFLARLIGYCDCTLLPALQKHKNFLSLAALLLPFSFLAFRYFLGRRRLRGRAARDVAFTLAQLAERAYSCPESMRQHAIPVSHFKDALLYGRLGQTGQLGDHEQSVINQEKQWKIVQEAIETCPMVRTSQGEDGKVWEWIIFDAKDFTTFLSPRDKAWKTSAGTMYTDLGSGVRVQLGNTNG</sequence>
<keyword evidence="4 7" id="KW-0472">Membrane</keyword>
<keyword evidence="2 7" id="KW-0812">Transmembrane</keyword>
<evidence type="ECO:0000256" key="5">
    <source>
        <dbReference type="ARBA" id="ARBA00023242"/>
    </source>
</evidence>
<evidence type="ECO:0000313" key="9">
    <source>
        <dbReference type="EMBL" id="OZJ05870.1"/>
    </source>
</evidence>
<evidence type="ECO:0000256" key="6">
    <source>
        <dbReference type="SAM" id="MobiDB-lite"/>
    </source>
</evidence>
<feature type="region of interest" description="Disordered" evidence="6">
    <location>
        <begin position="15"/>
        <end position="49"/>
    </location>
</feature>
<keyword evidence="3 7" id="KW-1133">Transmembrane helix</keyword>
<reference evidence="9 10" key="1">
    <citation type="journal article" date="2017" name="Mycologia">
        <title>Bifiguratus adelaidae, gen. et sp. nov., a new member of Mucoromycotina in endophytic and soil-dwelling habitats.</title>
        <authorList>
            <person name="Torres-Cruz T.J."/>
            <person name="Billingsley Tobias T.L."/>
            <person name="Almatruk M."/>
            <person name="Hesse C."/>
            <person name="Kuske C.R."/>
            <person name="Desiro A."/>
            <person name="Benucci G.M."/>
            <person name="Bonito G."/>
            <person name="Stajich J.E."/>
            <person name="Dunlap C."/>
            <person name="Arnold A.E."/>
            <person name="Porras-Alfaro A."/>
        </authorList>
    </citation>
    <scope>NUCLEOTIDE SEQUENCE [LARGE SCALE GENOMIC DNA]</scope>
    <source>
        <strain evidence="9 10">AZ0501</strain>
    </source>
</reference>
<evidence type="ECO:0000256" key="2">
    <source>
        <dbReference type="ARBA" id="ARBA00022692"/>
    </source>
</evidence>
<feature type="transmembrane region" description="Helical" evidence="7">
    <location>
        <begin position="358"/>
        <end position="377"/>
    </location>
</feature>
<dbReference type="InterPro" id="IPR018996">
    <property type="entry name" value="Man1/Src1-like_C"/>
</dbReference>
<dbReference type="Pfam" id="PF09402">
    <property type="entry name" value="MSC"/>
    <property type="match status" value="1"/>
</dbReference>
<dbReference type="GO" id="GO:0031965">
    <property type="term" value="C:nuclear membrane"/>
    <property type="evidence" value="ECO:0007669"/>
    <property type="project" value="UniProtKB-SubCell"/>
</dbReference>
<evidence type="ECO:0000256" key="1">
    <source>
        <dbReference type="ARBA" id="ARBA00004126"/>
    </source>
</evidence>
<dbReference type="EMBL" id="MVBO01000009">
    <property type="protein sequence ID" value="OZJ05870.1"/>
    <property type="molecule type" value="Genomic_DNA"/>
</dbReference>
<organism evidence="9 10">
    <name type="scientific">Bifiguratus adelaidae</name>
    <dbReference type="NCBI Taxonomy" id="1938954"/>
    <lineage>
        <taxon>Eukaryota</taxon>
        <taxon>Fungi</taxon>
        <taxon>Fungi incertae sedis</taxon>
        <taxon>Mucoromycota</taxon>
        <taxon>Mucoromycotina</taxon>
        <taxon>Endogonomycetes</taxon>
        <taxon>Endogonales</taxon>
        <taxon>Endogonales incertae sedis</taxon>
        <taxon>Bifiguratus</taxon>
    </lineage>
</organism>
<accession>A0A261Y5F4</accession>
<dbReference type="Proteomes" id="UP000242875">
    <property type="component" value="Unassembled WGS sequence"/>
</dbReference>
<evidence type="ECO:0000256" key="7">
    <source>
        <dbReference type="SAM" id="Phobius"/>
    </source>
</evidence>
<evidence type="ECO:0000259" key="8">
    <source>
        <dbReference type="Pfam" id="PF09402"/>
    </source>
</evidence>
<comment type="subcellular location">
    <subcellularLocation>
        <location evidence="1">Nucleus membrane</location>
    </subcellularLocation>
</comment>
<comment type="caution">
    <text evidence="9">The sequence shown here is derived from an EMBL/GenBank/DDBJ whole genome shotgun (WGS) entry which is preliminary data.</text>
</comment>
<gene>
    <name evidence="9" type="ORF">BZG36_00925</name>
</gene>
<evidence type="ECO:0000256" key="4">
    <source>
        <dbReference type="ARBA" id="ARBA00023136"/>
    </source>
</evidence>